<reference evidence="4" key="2">
    <citation type="submission" date="2020-09" db="EMBL/GenBank/DDBJ databases">
        <authorList>
            <person name="Sun Q."/>
            <person name="Zhou Y."/>
        </authorList>
    </citation>
    <scope>NUCLEOTIDE SEQUENCE</scope>
    <source>
        <strain evidence="4">CGMCC 4.7679</strain>
    </source>
</reference>
<sequence>MQTRPLRGIRVLDLTNVLAGPYCSYQLMLFGAEVVKIELPGSGDLARNLGPDATLNRAGVGTSFLAQNAGKKSVELDLKDSRQRALFEDLVRGADVVLENYRAGVLDRLGLGWERLKALNPALVYCAISGFGQTGPMSKAPAYDQIIQGLSGMMSVTGTAETAPLRVGFPVSDTVGGLMAALSISAALVGRDRTGKGCFLDLSMLEASISAMGWVVSNYSISGIPPQPMGRDNATAAPSGTFFAADGPVNIAANRQEQFVTLCTLVGRPDLVTDPRFADREDRKAHREELNAELNAALREKPALEWEERLSAAGVPAARILTVPQALESEQLAHRGFFTELPFPGQPGRTFRTSGNGVLVDGEPLRPTGTPPLLGEHNSAAAELARRWLETEIPRPSHPLPGELSLAPSEKD</sequence>
<accession>A0A8H9IRD6</accession>
<evidence type="ECO:0000313" key="5">
    <source>
        <dbReference type="Proteomes" id="UP000658656"/>
    </source>
</evidence>
<dbReference type="InterPro" id="IPR044855">
    <property type="entry name" value="CoA-Trfase_III_dom3_sf"/>
</dbReference>
<reference evidence="4" key="1">
    <citation type="journal article" date="2014" name="Int. J. Syst. Evol. Microbiol.">
        <title>Complete genome sequence of Corynebacterium casei LMG S-19264T (=DSM 44701T), isolated from a smear-ripened cheese.</title>
        <authorList>
            <consortium name="US DOE Joint Genome Institute (JGI-PGF)"/>
            <person name="Walter F."/>
            <person name="Albersmeier A."/>
            <person name="Kalinowski J."/>
            <person name="Ruckert C."/>
        </authorList>
    </citation>
    <scope>NUCLEOTIDE SEQUENCE</scope>
    <source>
        <strain evidence="4">CGMCC 4.7679</strain>
    </source>
</reference>
<dbReference type="AlphaFoldDB" id="A0A8H9IRD6"/>
<dbReference type="PANTHER" id="PTHR48207:SF3">
    <property type="entry name" value="SUCCINATE--HYDROXYMETHYLGLUTARATE COA-TRANSFERASE"/>
    <property type="match status" value="1"/>
</dbReference>
<dbReference type="EMBL" id="BNAV01000001">
    <property type="protein sequence ID" value="GHF41917.1"/>
    <property type="molecule type" value="Genomic_DNA"/>
</dbReference>
<dbReference type="InterPro" id="IPR003673">
    <property type="entry name" value="CoA-Trfase_fam_III"/>
</dbReference>
<keyword evidence="2" id="KW-0175">Coiled coil</keyword>
<dbReference type="Pfam" id="PF02515">
    <property type="entry name" value="CoA_transf_3"/>
    <property type="match status" value="1"/>
</dbReference>
<dbReference type="PANTHER" id="PTHR48207">
    <property type="entry name" value="SUCCINATE--HYDROXYMETHYLGLUTARATE COA-TRANSFERASE"/>
    <property type="match status" value="1"/>
</dbReference>
<proteinExistence type="predicted"/>
<gene>
    <name evidence="4" type="ORF">GCM10017566_14280</name>
</gene>
<dbReference type="InterPro" id="IPR023606">
    <property type="entry name" value="CoA-Trfase_III_dom_1_sf"/>
</dbReference>
<keyword evidence="1 4" id="KW-0808">Transferase</keyword>
<dbReference type="OrthoDB" id="9797653at2"/>
<dbReference type="InterPro" id="IPR050483">
    <property type="entry name" value="CoA-transferase_III_domain"/>
</dbReference>
<name>A0A8H9IRD6_9PSEU</name>
<dbReference type="Proteomes" id="UP000658656">
    <property type="component" value="Unassembled WGS sequence"/>
</dbReference>
<dbReference type="Gene3D" id="3.40.50.10540">
    <property type="entry name" value="Crotonobetainyl-coa:carnitine coa-transferase, domain 1"/>
    <property type="match status" value="1"/>
</dbReference>
<dbReference type="Gene3D" id="3.30.1540.10">
    <property type="entry name" value="formyl-coa transferase, domain 3"/>
    <property type="match status" value="1"/>
</dbReference>
<dbReference type="SUPFAM" id="SSF89796">
    <property type="entry name" value="CoA-transferase family III (CaiB/BaiF)"/>
    <property type="match status" value="1"/>
</dbReference>
<keyword evidence="5" id="KW-1185">Reference proteome</keyword>
<dbReference type="GO" id="GO:0008410">
    <property type="term" value="F:CoA-transferase activity"/>
    <property type="evidence" value="ECO:0007669"/>
    <property type="project" value="TreeGrafter"/>
</dbReference>
<feature type="region of interest" description="Disordered" evidence="3">
    <location>
        <begin position="392"/>
        <end position="412"/>
    </location>
</feature>
<evidence type="ECO:0000256" key="2">
    <source>
        <dbReference type="SAM" id="Coils"/>
    </source>
</evidence>
<evidence type="ECO:0000256" key="1">
    <source>
        <dbReference type="ARBA" id="ARBA00022679"/>
    </source>
</evidence>
<evidence type="ECO:0000256" key="3">
    <source>
        <dbReference type="SAM" id="MobiDB-lite"/>
    </source>
</evidence>
<organism evidence="4 5">
    <name type="scientific">Amycolatopsis bartoniae</name>
    <dbReference type="NCBI Taxonomy" id="941986"/>
    <lineage>
        <taxon>Bacteria</taxon>
        <taxon>Bacillati</taxon>
        <taxon>Actinomycetota</taxon>
        <taxon>Actinomycetes</taxon>
        <taxon>Pseudonocardiales</taxon>
        <taxon>Pseudonocardiaceae</taxon>
        <taxon>Amycolatopsis</taxon>
    </lineage>
</organism>
<dbReference type="RefSeq" id="WP_145934608.1">
    <property type="nucleotide sequence ID" value="NZ_BNAV01000001.1"/>
</dbReference>
<evidence type="ECO:0000313" key="4">
    <source>
        <dbReference type="EMBL" id="GHF41917.1"/>
    </source>
</evidence>
<comment type="caution">
    <text evidence="4">The sequence shown here is derived from an EMBL/GenBank/DDBJ whole genome shotgun (WGS) entry which is preliminary data.</text>
</comment>
<feature type="coiled-coil region" evidence="2">
    <location>
        <begin position="280"/>
        <end position="307"/>
    </location>
</feature>
<protein>
    <submittedName>
        <fullName evidence="4">CoA transferase</fullName>
    </submittedName>
</protein>